<dbReference type="Pfam" id="PF00383">
    <property type="entry name" value="dCMP_cyt_deam_1"/>
    <property type="match status" value="1"/>
</dbReference>
<evidence type="ECO:0000256" key="11">
    <source>
        <dbReference type="ARBA" id="ARBA00022723"/>
    </source>
</evidence>
<evidence type="ECO:0000313" key="16">
    <source>
        <dbReference type="EMBL" id="VUX55844.1"/>
    </source>
</evidence>
<comment type="similarity">
    <text evidence="5">In the N-terminal section; belongs to the cytidine and deoxycytidylate deaminase family.</text>
</comment>
<feature type="domain" description="CMP/dCMP-type deaminase" evidence="15">
    <location>
        <begin position="6"/>
        <end position="127"/>
    </location>
</feature>
<dbReference type="GO" id="GO:0008270">
    <property type="term" value="F:zinc ion binding"/>
    <property type="evidence" value="ECO:0007669"/>
    <property type="project" value="InterPro"/>
</dbReference>
<comment type="pathway">
    <text evidence="4">Cofactor biosynthesis; riboflavin biosynthesis; 5-amino-6-(D-ribitylamino)uracil from GTP: step 3/4.</text>
</comment>
<dbReference type="AlphaFoldDB" id="A0A7D9D295"/>
<dbReference type="PROSITE" id="PS00903">
    <property type="entry name" value="CYT_DCMP_DEAMINASES_1"/>
    <property type="match status" value="1"/>
</dbReference>
<dbReference type="SUPFAM" id="SSF53927">
    <property type="entry name" value="Cytidine deaminase-like"/>
    <property type="match status" value="1"/>
</dbReference>
<dbReference type="InterPro" id="IPR002734">
    <property type="entry name" value="RibDG_C"/>
</dbReference>
<dbReference type="InterPro" id="IPR002125">
    <property type="entry name" value="CMP_dCMP_dom"/>
</dbReference>
<keyword evidence="12 16" id="KW-0378">Hydrolase</keyword>
<proteinExistence type="inferred from homology"/>
<evidence type="ECO:0000256" key="9">
    <source>
        <dbReference type="ARBA" id="ARBA00019930"/>
    </source>
</evidence>
<feature type="non-terminal residue" evidence="16">
    <location>
        <position position="219"/>
    </location>
</feature>
<evidence type="ECO:0000256" key="4">
    <source>
        <dbReference type="ARBA" id="ARBA00004910"/>
    </source>
</evidence>
<evidence type="ECO:0000256" key="13">
    <source>
        <dbReference type="ARBA" id="ARBA00022833"/>
    </source>
</evidence>
<dbReference type="Gene3D" id="3.40.430.10">
    <property type="entry name" value="Dihydrofolate Reductase, subunit A"/>
    <property type="match status" value="1"/>
</dbReference>
<evidence type="ECO:0000256" key="7">
    <source>
        <dbReference type="ARBA" id="ARBA00012766"/>
    </source>
</evidence>
<dbReference type="GO" id="GO:0008835">
    <property type="term" value="F:diaminohydroxyphosphoribosylaminopyrimidine deaminase activity"/>
    <property type="evidence" value="ECO:0007669"/>
    <property type="project" value="UniProtKB-EC"/>
</dbReference>
<evidence type="ECO:0000256" key="2">
    <source>
        <dbReference type="ARBA" id="ARBA00002151"/>
    </source>
</evidence>
<comment type="function">
    <text evidence="2">Converts 2,5-diamino-6-(ribosylamino)-4(3h)-pyrimidinone 5'-phosphate into 5-amino-6-(ribosylamino)-2,4(1h,3h)-pyrimidinedione 5'-phosphate.</text>
</comment>
<dbReference type="FunFam" id="3.40.140.10:FF:000025">
    <property type="entry name" value="Riboflavin biosynthesis protein RibD"/>
    <property type="match status" value="1"/>
</dbReference>
<evidence type="ECO:0000256" key="8">
    <source>
        <dbReference type="ARBA" id="ARBA00013173"/>
    </source>
</evidence>
<evidence type="ECO:0000256" key="6">
    <source>
        <dbReference type="ARBA" id="ARBA00007417"/>
    </source>
</evidence>
<name>A0A7D9D295_9GAMM</name>
<keyword evidence="10" id="KW-0686">Riboflavin biosynthesis</keyword>
<dbReference type="EC" id="1.1.1.193" evidence="8"/>
<dbReference type="InterPro" id="IPR016193">
    <property type="entry name" value="Cytidine_deaminase-like"/>
</dbReference>
<accession>A0A7D9D295</accession>
<dbReference type="CDD" id="cd01284">
    <property type="entry name" value="Riboflavin_deaminase-reductase"/>
    <property type="match status" value="1"/>
</dbReference>
<gene>
    <name evidence="16" type="ORF">JTBM06_V1_130021</name>
</gene>
<dbReference type="UniPathway" id="UPA00275">
    <property type="reaction ID" value="UER00401"/>
</dbReference>
<dbReference type="InterPro" id="IPR024072">
    <property type="entry name" value="DHFR-like_dom_sf"/>
</dbReference>
<evidence type="ECO:0000256" key="12">
    <source>
        <dbReference type="ARBA" id="ARBA00022801"/>
    </source>
</evidence>
<keyword evidence="11" id="KW-0479">Metal-binding</keyword>
<dbReference type="NCBIfam" id="TIGR00326">
    <property type="entry name" value="eubact_ribD"/>
    <property type="match status" value="1"/>
</dbReference>
<sequence length="219" mass="22919">MNSFTAADYEYMSRALRLARRGVYTAHPNPRVGCVLVKDGHIVGEGWHRKTGEAHAEVAALQAAGARAAGATAYVTLEPCSHQGKTPPCVDALIAAGVVQVVAAMVDPNAKVAGNGHSALEDAGISVRVDLLQEEAAALNAGFLSRMQRGRPLLRLKIAASLDGRTAMTSGESQWITGEAARNDVQRLRAASGAVMVGIGTVLADDPRLNVRSDDIDNG</sequence>
<dbReference type="EMBL" id="LR633967">
    <property type="protein sequence ID" value="VUX55844.1"/>
    <property type="molecule type" value="Genomic_DNA"/>
</dbReference>
<dbReference type="PROSITE" id="PS51747">
    <property type="entry name" value="CYT_DCMP_DEAMINASES_2"/>
    <property type="match status" value="1"/>
</dbReference>
<evidence type="ECO:0000256" key="5">
    <source>
        <dbReference type="ARBA" id="ARBA00005259"/>
    </source>
</evidence>
<keyword evidence="16" id="KW-0560">Oxidoreductase</keyword>
<dbReference type="GO" id="GO:0008703">
    <property type="term" value="F:5-amino-6-(5-phosphoribosylamino)uracil reductase activity"/>
    <property type="evidence" value="ECO:0007669"/>
    <property type="project" value="UniProtKB-EC"/>
</dbReference>
<evidence type="ECO:0000256" key="14">
    <source>
        <dbReference type="ARBA" id="ARBA00023268"/>
    </source>
</evidence>
<dbReference type="InterPro" id="IPR016192">
    <property type="entry name" value="APOBEC/CMP_deaminase_Zn-bd"/>
</dbReference>
<evidence type="ECO:0000256" key="3">
    <source>
        <dbReference type="ARBA" id="ARBA00004882"/>
    </source>
</evidence>
<evidence type="ECO:0000256" key="1">
    <source>
        <dbReference type="ARBA" id="ARBA00001947"/>
    </source>
</evidence>
<dbReference type="SUPFAM" id="SSF53597">
    <property type="entry name" value="Dihydrofolate reductase-like"/>
    <property type="match status" value="1"/>
</dbReference>
<evidence type="ECO:0000256" key="10">
    <source>
        <dbReference type="ARBA" id="ARBA00022619"/>
    </source>
</evidence>
<dbReference type="PANTHER" id="PTHR11079:SF162">
    <property type="entry name" value="RIBOFLAVIN BIOSYNTHESIS PROTEIN PYRD, CHLOROPLASTIC"/>
    <property type="match status" value="1"/>
</dbReference>
<dbReference type="EC" id="3.5.4.26" evidence="7"/>
<comment type="pathway">
    <text evidence="3">Cofactor biosynthesis; riboflavin biosynthesis; 5-amino-6-(D-ribitylamino)uracil from GTP: step 2/4.</text>
</comment>
<organism evidence="16">
    <name type="scientific">uncultured Woeseiaceae bacterium</name>
    <dbReference type="NCBI Taxonomy" id="1983305"/>
    <lineage>
        <taxon>Bacteria</taxon>
        <taxon>Pseudomonadati</taxon>
        <taxon>Pseudomonadota</taxon>
        <taxon>Gammaproteobacteria</taxon>
        <taxon>Woeseiales</taxon>
        <taxon>Woeseiaceae</taxon>
        <taxon>environmental samples</taxon>
    </lineage>
</organism>
<protein>
    <recommendedName>
        <fullName evidence="9">Riboflavin biosynthesis protein RibD</fullName>
        <ecNumber evidence="8">1.1.1.193</ecNumber>
        <ecNumber evidence="7">3.5.4.26</ecNumber>
    </recommendedName>
</protein>
<dbReference type="Gene3D" id="3.40.140.10">
    <property type="entry name" value="Cytidine Deaminase, domain 2"/>
    <property type="match status" value="1"/>
</dbReference>
<evidence type="ECO:0000259" key="15">
    <source>
        <dbReference type="PROSITE" id="PS51747"/>
    </source>
</evidence>
<dbReference type="PANTHER" id="PTHR11079">
    <property type="entry name" value="CYTOSINE DEAMINASE FAMILY MEMBER"/>
    <property type="match status" value="1"/>
</dbReference>
<reference evidence="16" key="1">
    <citation type="submission" date="2019-07" db="EMBL/GenBank/DDBJ databases">
        <authorList>
            <person name="Weber M."/>
            <person name="Kostadinov I."/>
            <person name="Kostadinov D I."/>
        </authorList>
    </citation>
    <scope>NUCLEOTIDE SEQUENCE</scope>
    <source>
        <strain evidence="16">Gfbio:sag-sample-m06:053724c1-46a9-4a36-b237-ea2bf867836b</strain>
    </source>
</reference>
<dbReference type="InterPro" id="IPR004794">
    <property type="entry name" value="Eubact_RibD"/>
</dbReference>
<comment type="similarity">
    <text evidence="6">In the C-terminal section; belongs to the HTP reductase family.</text>
</comment>
<dbReference type="GO" id="GO:0009231">
    <property type="term" value="P:riboflavin biosynthetic process"/>
    <property type="evidence" value="ECO:0007669"/>
    <property type="project" value="UniProtKB-UniPathway"/>
</dbReference>
<comment type="cofactor">
    <cofactor evidence="1">
        <name>Zn(2+)</name>
        <dbReference type="ChEBI" id="CHEBI:29105"/>
    </cofactor>
</comment>
<keyword evidence="13" id="KW-0862">Zinc</keyword>
<keyword evidence="14" id="KW-0511">Multifunctional enzyme</keyword>
<dbReference type="Pfam" id="PF01872">
    <property type="entry name" value="RibD_C"/>
    <property type="match status" value="1"/>
</dbReference>